<dbReference type="KEGG" id="vei:Veis_3132"/>
<protein>
    <recommendedName>
        <fullName evidence="3">Lj965 prophage protein</fullName>
    </recommendedName>
</protein>
<accession>A1WMK6</accession>
<dbReference type="eggNOG" id="ENOG5032V4C">
    <property type="taxonomic scope" value="Bacteria"/>
</dbReference>
<gene>
    <name evidence="1" type="ordered locus">Veis_3132</name>
</gene>
<organism evidence="1 2">
    <name type="scientific">Verminephrobacter eiseniae (strain EF01-2)</name>
    <dbReference type="NCBI Taxonomy" id="391735"/>
    <lineage>
        <taxon>Bacteria</taxon>
        <taxon>Pseudomonadati</taxon>
        <taxon>Pseudomonadota</taxon>
        <taxon>Betaproteobacteria</taxon>
        <taxon>Burkholderiales</taxon>
        <taxon>Comamonadaceae</taxon>
        <taxon>Verminephrobacter</taxon>
    </lineage>
</organism>
<evidence type="ECO:0000313" key="2">
    <source>
        <dbReference type="Proteomes" id="UP000000374"/>
    </source>
</evidence>
<dbReference type="HOGENOM" id="CLU_144223_0_0_4"/>
<reference evidence="2" key="1">
    <citation type="submission" date="2006-12" db="EMBL/GenBank/DDBJ databases">
        <title>Complete sequence of chromosome 1 of Verminephrobacter eiseniae EF01-2.</title>
        <authorList>
            <person name="Copeland A."/>
            <person name="Lucas S."/>
            <person name="Lapidus A."/>
            <person name="Barry K."/>
            <person name="Detter J.C."/>
            <person name="Glavina del Rio T."/>
            <person name="Dalin E."/>
            <person name="Tice H."/>
            <person name="Pitluck S."/>
            <person name="Chertkov O."/>
            <person name="Brettin T."/>
            <person name="Bruce D."/>
            <person name="Han C."/>
            <person name="Tapia R."/>
            <person name="Gilna P."/>
            <person name="Schmutz J."/>
            <person name="Larimer F."/>
            <person name="Land M."/>
            <person name="Hauser L."/>
            <person name="Kyrpides N."/>
            <person name="Kim E."/>
            <person name="Stahl D."/>
            <person name="Richardson P."/>
        </authorList>
    </citation>
    <scope>NUCLEOTIDE SEQUENCE [LARGE SCALE GENOMIC DNA]</scope>
    <source>
        <strain evidence="2">EF01-2</strain>
    </source>
</reference>
<dbReference type="OrthoDB" id="1550866at2"/>
<dbReference type="Pfam" id="PF22398">
    <property type="entry name" value="DUF6978"/>
    <property type="match status" value="1"/>
</dbReference>
<proteinExistence type="predicted"/>
<dbReference type="RefSeq" id="WP_011810856.1">
    <property type="nucleotide sequence ID" value="NC_008786.1"/>
</dbReference>
<dbReference type="STRING" id="391735.Veis_3132"/>
<dbReference type="AlphaFoldDB" id="A1WMK6"/>
<dbReference type="InterPro" id="IPR053916">
    <property type="entry name" value="DUF6978"/>
</dbReference>
<dbReference type="EMBL" id="CP000542">
    <property type="protein sequence ID" value="ABM58863.1"/>
    <property type="molecule type" value="Genomic_DNA"/>
</dbReference>
<dbReference type="Proteomes" id="UP000000374">
    <property type="component" value="Chromosome"/>
</dbReference>
<keyword evidence="2" id="KW-1185">Reference proteome</keyword>
<sequence length="147" mass="16468">MADDALTQSDADTLLRMEKVPASADTFHFLGFGGRIEVPLVSRDEREKFSLDINRKRIALTTGYQTRARKVVVLARLDFAAPHRNPDGSEVGVPHLHLYREGYGDKWAFAVPDGILSNPADAWQVLHDFMRYCGVVENPNIVRGLFA</sequence>
<name>A1WMK6_VEREI</name>
<evidence type="ECO:0008006" key="3">
    <source>
        <dbReference type="Google" id="ProtNLM"/>
    </source>
</evidence>
<dbReference type="GeneID" id="76461586"/>
<evidence type="ECO:0000313" key="1">
    <source>
        <dbReference type="EMBL" id="ABM58863.1"/>
    </source>
</evidence>